<comment type="pathway">
    <text evidence="1">Cofactor biosynthesis; (R)-pantothenate biosynthesis; (R)-pantoate from 3-methyl-2-oxobutanoate: step 1/2.</text>
</comment>
<keyword evidence="7" id="KW-1185">Reference proteome</keyword>
<dbReference type="GO" id="GO:0003864">
    <property type="term" value="F:3-methyl-2-oxobutanoate hydroxymethyltransferase activity"/>
    <property type="evidence" value="ECO:0007669"/>
    <property type="project" value="UniProtKB-UniRule"/>
</dbReference>
<gene>
    <name evidence="5" type="primary">panB</name>
    <name evidence="6" type="ORF">SAMN04487947_2259</name>
</gene>
<name>A0A1I6HN91_9EURY</name>
<dbReference type="CDD" id="cd06557">
    <property type="entry name" value="KPHMT-like"/>
    <property type="match status" value="1"/>
</dbReference>
<dbReference type="GO" id="GO:0005737">
    <property type="term" value="C:cytoplasm"/>
    <property type="evidence" value="ECO:0007669"/>
    <property type="project" value="UniProtKB-SubCell"/>
</dbReference>
<dbReference type="EMBL" id="FOYT01000002">
    <property type="protein sequence ID" value="SFR55939.1"/>
    <property type="molecule type" value="Genomic_DNA"/>
</dbReference>
<dbReference type="STRING" id="553469.SAMN04487947_2259"/>
<evidence type="ECO:0000256" key="2">
    <source>
        <dbReference type="ARBA" id="ARBA00008676"/>
    </source>
</evidence>
<dbReference type="GO" id="GO:0015937">
    <property type="term" value="P:coenzyme A biosynthetic process"/>
    <property type="evidence" value="ECO:0007669"/>
    <property type="project" value="UniProtKB-UniRule"/>
</dbReference>
<feature type="binding site" evidence="5">
    <location>
        <position position="175"/>
    </location>
    <ligand>
        <name>3-methyl-2-oxobutanoate</name>
        <dbReference type="ChEBI" id="CHEBI:11851"/>
    </ligand>
</feature>
<comment type="similarity">
    <text evidence="2 5">Belongs to the PanB family.</text>
</comment>
<evidence type="ECO:0000256" key="5">
    <source>
        <dbReference type="HAMAP-Rule" id="MF_00156"/>
    </source>
</evidence>
<organism evidence="6 7">
    <name type="scientific">Halogeometricum rufum</name>
    <dbReference type="NCBI Taxonomy" id="553469"/>
    <lineage>
        <taxon>Archaea</taxon>
        <taxon>Methanobacteriati</taxon>
        <taxon>Methanobacteriota</taxon>
        <taxon>Stenosarchaea group</taxon>
        <taxon>Halobacteria</taxon>
        <taxon>Halobacteriales</taxon>
        <taxon>Haloferacaceae</taxon>
        <taxon>Halogeometricum</taxon>
    </lineage>
</organism>
<comment type="subunit">
    <text evidence="5">Homodecamer; pentamer of dimers.</text>
</comment>
<comment type="cofactor">
    <cofactor evidence="5">
        <name>Mg(2+)</name>
        <dbReference type="ChEBI" id="CHEBI:18420"/>
    </cofactor>
    <text evidence="5">Binds 1 Mg(2+) ion per subunit.</text>
</comment>
<dbReference type="PANTHER" id="PTHR20881:SF0">
    <property type="entry name" value="3-METHYL-2-OXOBUTANOATE HYDROXYMETHYLTRANSFERASE"/>
    <property type="match status" value="1"/>
</dbReference>
<dbReference type="NCBIfam" id="TIGR00222">
    <property type="entry name" value="panB"/>
    <property type="match status" value="1"/>
</dbReference>
<evidence type="ECO:0000313" key="7">
    <source>
        <dbReference type="Proteomes" id="UP000198531"/>
    </source>
</evidence>
<evidence type="ECO:0000256" key="3">
    <source>
        <dbReference type="ARBA" id="ARBA00022679"/>
    </source>
</evidence>
<protein>
    <recommendedName>
        <fullName evidence="5">3-methyl-2-oxobutanoate hydroxymethyltransferase</fullName>
        <ecNumber evidence="5">2.1.2.11</ecNumber>
    </recommendedName>
    <alternativeName>
        <fullName evidence="5">Ketopantoate hydroxymethyltransferase</fullName>
        <shortName evidence="5">KPHMT</shortName>
    </alternativeName>
</protein>
<dbReference type="GO" id="GO:0008168">
    <property type="term" value="F:methyltransferase activity"/>
    <property type="evidence" value="ECO:0007669"/>
    <property type="project" value="UniProtKB-KW"/>
</dbReference>
<evidence type="ECO:0000256" key="4">
    <source>
        <dbReference type="ARBA" id="ARBA00022993"/>
    </source>
</evidence>
<proteinExistence type="inferred from homology"/>
<keyword evidence="5" id="KW-0479">Metal-binding</keyword>
<dbReference type="HAMAP" id="MF_00156">
    <property type="entry name" value="PanB"/>
    <property type="match status" value="1"/>
</dbReference>
<feature type="binding site" evidence="5">
    <location>
        <begin position="106"/>
        <end position="107"/>
    </location>
    <ligand>
        <name>3-methyl-2-oxobutanoate</name>
        <dbReference type="ChEBI" id="CHEBI:11851"/>
    </ligand>
</feature>
<accession>A0A1I6HN91</accession>
<dbReference type="Pfam" id="PF02548">
    <property type="entry name" value="Pantoate_transf"/>
    <property type="match status" value="1"/>
</dbReference>
<feature type="binding site" evidence="5">
    <location>
        <position position="177"/>
    </location>
    <ligand>
        <name>Mg(2+)</name>
        <dbReference type="ChEBI" id="CHEBI:18420"/>
    </ligand>
</feature>
<dbReference type="UniPathway" id="UPA00241"/>
<dbReference type="NCBIfam" id="NF001452">
    <property type="entry name" value="PRK00311.1"/>
    <property type="match status" value="1"/>
</dbReference>
<keyword evidence="4 5" id="KW-0173">Coenzyme A biosynthesis</keyword>
<dbReference type="AlphaFoldDB" id="A0A1I6HN91"/>
<dbReference type="InterPro" id="IPR003700">
    <property type="entry name" value="Pantoate_hydroxy_MeTrfase"/>
</dbReference>
<keyword evidence="6" id="KW-0489">Methyltransferase</keyword>
<evidence type="ECO:0000313" key="6">
    <source>
        <dbReference type="EMBL" id="SFR55939.1"/>
    </source>
</evidence>
<keyword evidence="3 5" id="KW-0808">Transferase</keyword>
<dbReference type="EC" id="2.1.2.11" evidence="5"/>
<reference evidence="7" key="1">
    <citation type="submission" date="2016-10" db="EMBL/GenBank/DDBJ databases">
        <authorList>
            <person name="Varghese N."/>
            <person name="Submissions S."/>
        </authorList>
    </citation>
    <scope>NUCLEOTIDE SEQUENCE [LARGE SCALE GENOMIC DNA]</scope>
    <source>
        <strain evidence="7">CGMCC 1.7736</strain>
    </source>
</reference>
<comment type="subcellular location">
    <subcellularLocation>
        <location evidence="5">Cytoplasm</location>
    </subcellularLocation>
</comment>
<feature type="binding site" evidence="5">
    <location>
        <position position="145"/>
    </location>
    <ligand>
        <name>Mg(2+)</name>
        <dbReference type="ChEBI" id="CHEBI:18420"/>
    </ligand>
</feature>
<dbReference type="GO" id="GO:0000287">
    <property type="term" value="F:magnesium ion binding"/>
    <property type="evidence" value="ECO:0007669"/>
    <property type="project" value="TreeGrafter"/>
</dbReference>
<sequence length="333" mass="35441">MRAGFPARAGVRAVAVREFDVREFGARGFDVRTGDRGPARRENDCAAWTADNERFNAVGRAAIGMTTVRDVREKAGTTPITMLTAYDATTAAVADEAGIDVLLVGDSMGNTDLGYDTTLPVTVDDVASRTAAVARGADEALVVADMPFLSVGVEEAESIENCGRMLKEADADAVKLESGDHTVELTERLVQLGIPVMAHLGLTPQRMKETGYARQGTTRDEGHRILDLARKHEDAGAFCLVLEHVPANLAAQVTDAVSVPTIGIGAGPDCDGQVLVVDDVLGLSPSAPPFAKQYGDLREQMRGAMAAYREEVESGAFPAEEHSHVADELDDLY</sequence>
<dbReference type="Gene3D" id="3.20.20.60">
    <property type="entry name" value="Phosphoenolpyruvate-binding domains"/>
    <property type="match status" value="1"/>
</dbReference>
<dbReference type="FunFam" id="3.20.20.60:FF:000003">
    <property type="entry name" value="3-methyl-2-oxobutanoate hydroxymethyltransferase"/>
    <property type="match status" value="1"/>
</dbReference>
<comment type="catalytic activity">
    <reaction evidence="5">
        <text>(6R)-5,10-methylene-5,6,7,8-tetrahydrofolate + 3-methyl-2-oxobutanoate + H2O = 2-dehydropantoate + (6S)-5,6,7,8-tetrahydrofolate</text>
        <dbReference type="Rhea" id="RHEA:11824"/>
        <dbReference type="ChEBI" id="CHEBI:11561"/>
        <dbReference type="ChEBI" id="CHEBI:11851"/>
        <dbReference type="ChEBI" id="CHEBI:15377"/>
        <dbReference type="ChEBI" id="CHEBI:15636"/>
        <dbReference type="ChEBI" id="CHEBI:57453"/>
        <dbReference type="EC" id="2.1.2.11"/>
    </reaction>
</comment>
<keyword evidence="5" id="KW-0963">Cytoplasm</keyword>
<evidence type="ECO:0000256" key="1">
    <source>
        <dbReference type="ARBA" id="ARBA00005033"/>
    </source>
</evidence>
<dbReference type="GO" id="GO:0032259">
    <property type="term" value="P:methylation"/>
    <property type="evidence" value="ECO:0007669"/>
    <property type="project" value="UniProtKB-KW"/>
</dbReference>
<feature type="binding site" evidence="5">
    <location>
        <position position="106"/>
    </location>
    <ligand>
        <name>Mg(2+)</name>
        <dbReference type="ChEBI" id="CHEBI:18420"/>
    </ligand>
</feature>
<comment type="function">
    <text evidence="5">Catalyzes the reversible reaction in which hydroxymethyl group from 5,10-methylenetetrahydrofolate is transferred onto alpha-ketoisovalerate to form ketopantoate.</text>
</comment>
<feature type="binding site" evidence="5">
    <location>
        <position position="145"/>
    </location>
    <ligand>
        <name>3-methyl-2-oxobutanoate</name>
        <dbReference type="ChEBI" id="CHEBI:11851"/>
    </ligand>
</feature>
<comment type="pathway">
    <text evidence="5">Cofactor biosynthesis; coenzyme A biosynthesis.</text>
</comment>
<dbReference type="InterPro" id="IPR015813">
    <property type="entry name" value="Pyrv/PenolPyrv_kinase-like_dom"/>
</dbReference>
<dbReference type="GO" id="GO:0015940">
    <property type="term" value="P:pantothenate biosynthetic process"/>
    <property type="evidence" value="ECO:0007669"/>
    <property type="project" value="UniProtKB-UniRule"/>
</dbReference>
<feature type="active site" description="Proton acceptor" evidence="5">
    <location>
        <position position="243"/>
    </location>
</feature>
<dbReference type="Proteomes" id="UP000198531">
    <property type="component" value="Unassembled WGS sequence"/>
</dbReference>
<dbReference type="SUPFAM" id="SSF51621">
    <property type="entry name" value="Phosphoenolpyruvate/pyruvate domain"/>
    <property type="match status" value="1"/>
</dbReference>
<keyword evidence="5" id="KW-0460">Magnesium</keyword>
<dbReference type="PANTHER" id="PTHR20881">
    <property type="entry name" value="3-METHYL-2-OXOBUTANOATE HYDROXYMETHYLTRANSFERASE"/>
    <property type="match status" value="1"/>
</dbReference>
<dbReference type="InterPro" id="IPR040442">
    <property type="entry name" value="Pyrv_kinase-like_dom_sf"/>
</dbReference>